<dbReference type="AlphaFoldDB" id="A0A943DUD4"/>
<proteinExistence type="predicted"/>
<protein>
    <submittedName>
        <fullName evidence="1">Rha family transcriptional regulator</fullName>
    </submittedName>
</protein>
<evidence type="ECO:0000313" key="2">
    <source>
        <dbReference type="Proteomes" id="UP000782901"/>
    </source>
</evidence>
<dbReference type="Pfam" id="PF09669">
    <property type="entry name" value="Phage_pRha"/>
    <property type="match status" value="1"/>
</dbReference>
<comment type="caution">
    <text evidence="1">The sequence shown here is derived from an EMBL/GenBank/DDBJ whole genome shotgun (WGS) entry which is preliminary data.</text>
</comment>
<dbReference type="EMBL" id="JAGZEE010000010">
    <property type="protein sequence ID" value="MBS5410779.1"/>
    <property type="molecule type" value="Genomic_DNA"/>
</dbReference>
<dbReference type="Proteomes" id="UP000782901">
    <property type="component" value="Unassembled WGS sequence"/>
</dbReference>
<reference evidence="1" key="1">
    <citation type="submission" date="2021-02" db="EMBL/GenBank/DDBJ databases">
        <title>Infant gut strain persistence is associated with maternal origin, phylogeny, and functional potential including surface adhesion and iron acquisition.</title>
        <authorList>
            <person name="Lou Y.C."/>
        </authorList>
    </citation>
    <scope>NUCLEOTIDE SEQUENCE</scope>
    <source>
        <strain evidence="1">L3_082_243G1_dasL3_082_243G1_maxbin2.maxbin.015s ta_sub</strain>
    </source>
</reference>
<evidence type="ECO:0000313" key="1">
    <source>
        <dbReference type="EMBL" id="MBS5410779.1"/>
    </source>
</evidence>
<gene>
    <name evidence="1" type="ORF">KHY35_08695</name>
</gene>
<name>A0A943DUD4_BACT4</name>
<sequence length="231" mass="26584">MKRRSTKRNGVVSTDPVAKLTMSSVEIAERTGKPHKDVLKAIRAMEPAWMKIIGRNFSLNEYKDKIGRRLPMYILNQYECMYIATKFNDEARAKLVLRWAELEEEARAKAAENSADPLPAPTPIEERLLILIEEQGKALKAIDKRLKAVEFTGKSRKAKDVNNDFELVTILCYCFHKDIRLTPNQRSILAYVCATACNNDNIYYQQDDRGNKYPVWMIDDVLEHELNGCIE</sequence>
<organism evidence="1 2">
    <name type="scientific">Bacteroides thetaiotaomicron</name>
    <dbReference type="NCBI Taxonomy" id="818"/>
    <lineage>
        <taxon>Bacteria</taxon>
        <taxon>Pseudomonadati</taxon>
        <taxon>Bacteroidota</taxon>
        <taxon>Bacteroidia</taxon>
        <taxon>Bacteroidales</taxon>
        <taxon>Bacteroidaceae</taxon>
        <taxon>Bacteroides</taxon>
    </lineage>
</organism>
<dbReference type="InterPro" id="IPR014054">
    <property type="entry name" value="Phage_regulatory_Rha"/>
</dbReference>
<accession>A0A943DUD4</accession>